<sequence>MFPGQDRLQKRGFTNVSYFNGSPLGDKACGIVISKAKKKIL</sequence>
<gene>
    <name evidence="1" type="ORF">ADIARSV_0019</name>
</gene>
<accession>R9GYD3</accession>
<organism evidence="1 2">
    <name type="scientific">Arcticibacter svalbardensis MN12-7</name>
    <dbReference type="NCBI Taxonomy" id="1150600"/>
    <lineage>
        <taxon>Bacteria</taxon>
        <taxon>Pseudomonadati</taxon>
        <taxon>Bacteroidota</taxon>
        <taxon>Sphingobacteriia</taxon>
        <taxon>Sphingobacteriales</taxon>
        <taxon>Sphingobacteriaceae</taxon>
        <taxon>Arcticibacter</taxon>
    </lineage>
</organism>
<dbReference type="EMBL" id="AQPN01000001">
    <property type="protein sequence ID" value="EOR96756.1"/>
    <property type="molecule type" value="Genomic_DNA"/>
</dbReference>
<keyword evidence="2" id="KW-1185">Reference proteome</keyword>
<name>R9GYD3_9SPHI</name>
<comment type="caution">
    <text evidence="1">The sequence shown here is derived from an EMBL/GenBank/DDBJ whole genome shotgun (WGS) entry which is preliminary data.</text>
</comment>
<dbReference type="Proteomes" id="UP000014174">
    <property type="component" value="Unassembled WGS sequence"/>
</dbReference>
<protein>
    <submittedName>
        <fullName evidence="1">Uncharacterized protein</fullName>
    </submittedName>
</protein>
<dbReference type="AlphaFoldDB" id="R9GYD3"/>
<reference evidence="1 2" key="1">
    <citation type="journal article" date="2013" name="Genome Announc.">
        <title>Draft Genome Sequence of Arcticibacter svalbardensis Strain MN12-7T, a Member of the Family Sphingobacteriaceae Isolated from an Arctic Soil Sample.</title>
        <authorList>
            <person name="Shivaji S."/>
            <person name="Ara S."/>
            <person name="Prasad S."/>
            <person name="Manasa B.P."/>
            <person name="Begum Z."/>
            <person name="Singh A."/>
            <person name="Kumar Pinnaka A."/>
        </authorList>
    </citation>
    <scope>NUCLEOTIDE SEQUENCE [LARGE SCALE GENOMIC DNA]</scope>
    <source>
        <strain evidence="1 2">MN12-7</strain>
    </source>
</reference>
<proteinExistence type="predicted"/>
<evidence type="ECO:0000313" key="2">
    <source>
        <dbReference type="Proteomes" id="UP000014174"/>
    </source>
</evidence>
<evidence type="ECO:0000313" key="1">
    <source>
        <dbReference type="EMBL" id="EOR96756.1"/>
    </source>
</evidence>